<dbReference type="Proteomes" id="UP001153334">
    <property type="component" value="Unassembled WGS sequence"/>
</dbReference>
<gene>
    <name evidence="1" type="ORF">ONZ43_g6678</name>
</gene>
<proteinExistence type="predicted"/>
<accession>A0ACC2HXM2</accession>
<protein>
    <submittedName>
        <fullName evidence="1">Uncharacterized protein</fullName>
    </submittedName>
</protein>
<reference evidence="1" key="1">
    <citation type="submission" date="2022-11" db="EMBL/GenBank/DDBJ databases">
        <title>Genome Sequence of Nemania bipapillata.</title>
        <authorList>
            <person name="Buettner E."/>
        </authorList>
    </citation>
    <scope>NUCLEOTIDE SEQUENCE</scope>
    <source>
        <strain evidence="1">CP14</strain>
    </source>
</reference>
<evidence type="ECO:0000313" key="2">
    <source>
        <dbReference type="Proteomes" id="UP001153334"/>
    </source>
</evidence>
<organism evidence="1 2">
    <name type="scientific">Nemania bipapillata</name>
    <dbReference type="NCBI Taxonomy" id="110536"/>
    <lineage>
        <taxon>Eukaryota</taxon>
        <taxon>Fungi</taxon>
        <taxon>Dikarya</taxon>
        <taxon>Ascomycota</taxon>
        <taxon>Pezizomycotina</taxon>
        <taxon>Sordariomycetes</taxon>
        <taxon>Xylariomycetidae</taxon>
        <taxon>Xylariales</taxon>
        <taxon>Xylariaceae</taxon>
        <taxon>Nemania</taxon>
    </lineage>
</organism>
<dbReference type="EMBL" id="JAPESX010002478">
    <property type="protein sequence ID" value="KAJ8107625.1"/>
    <property type="molecule type" value="Genomic_DNA"/>
</dbReference>
<name>A0ACC2HXM2_9PEZI</name>
<comment type="caution">
    <text evidence="1">The sequence shown here is derived from an EMBL/GenBank/DDBJ whole genome shotgun (WGS) entry which is preliminary data.</text>
</comment>
<sequence length="608" mass="63741">MTKAHVEGKKVVVRRLPPGMTADEYWTTLGEEWKVGKGKVDWARYDDGEISNDPSDLSRPARCYLHVLNVGDIPLLSDKVQQSKWEDAKHTANDPALVGPPYVELAPLQKIPTGKKRTDPRQGTIDAEPEFMKFLESLTAPTPTKETDPELAIEDVSKSDVKVTTTPLVEYLKEKKATKAKEAALAKSAKHSRHEPQIKGKEDTKKKAKESKGDKSEKSAEKDKDREKTKEPVKLLTKKAVAQEVAEAAKTAANQPASNKASDEATAAPKSRRANIAAAAKILQRDLGLSPGSAHRRARQDAAKDAAKAEGSTKPETSKDSKDSKDTNSKVSNPTPPTGPSKSASVAPPSAPTAPKAQSSEGSRRSRGGKGAKQTSSGETGKGKATENLTTGKSAPMPPPVILKRKDNSTSAEAAPPTPTAPTPTPTPTTPAGPKAAAGKASASGKSTSTAHKKGSPSPSVTPGATRGFVKHANPSQGVTEPLLKQAMETFGPVTFVEIDKRKGFAYVDFGNHDALIKAVAASPVAVAQGTVQVLERKETKKATPATAPPTQPVAEKKPEPQADRSKRGGRGRGRKGGNAATTSGTTDQGSSSTTQPVASSATAPSAG</sequence>
<keyword evidence="2" id="KW-1185">Reference proteome</keyword>
<evidence type="ECO:0000313" key="1">
    <source>
        <dbReference type="EMBL" id="KAJ8107625.1"/>
    </source>
</evidence>